<protein>
    <submittedName>
        <fullName evidence="5">Ice-binding family protein</fullName>
    </submittedName>
</protein>
<dbReference type="InterPro" id="IPR021884">
    <property type="entry name" value="Ice-bd_prot"/>
</dbReference>
<comment type="similarity">
    <text evidence="1">Belongs to the ice-binding protein family.</text>
</comment>
<proteinExistence type="inferred from homology"/>
<gene>
    <name evidence="5" type="ORF">N7U62_04855</name>
</gene>
<evidence type="ECO:0000259" key="4">
    <source>
        <dbReference type="Pfam" id="PF13205"/>
    </source>
</evidence>
<dbReference type="InterPro" id="IPR032812">
    <property type="entry name" value="SbsA_Ig"/>
</dbReference>
<accession>A0ABT3CQQ9</accession>
<name>A0ABT3CQQ9_9BACT</name>
<feature type="chain" id="PRO_5046703542" evidence="3">
    <location>
        <begin position="24"/>
        <end position="358"/>
    </location>
</feature>
<evidence type="ECO:0000256" key="2">
    <source>
        <dbReference type="ARBA" id="ARBA00022729"/>
    </source>
</evidence>
<keyword evidence="6" id="KW-1185">Reference proteome</keyword>
<reference evidence="5 6" key="1">
    <citation type="submission" date="2022-10" db="EMBL/GenBank/DDBJ databases">
        <title>Comparative genomics and taxonomic characterization of three novel marine species of genus Reichenbachiella exhibiting antioxidant and polysaccharide degradation activities.</title>
        <authorList>
            <person name="Muhammad N."/>
            <person name="Lee Y.-J."/>
            <person name="Ko J."/>
            <person name="Kim S.-G."/>
        </authorList>
    </citation>
    <scope>NUCLEOTIDE SEQUENCE [LARGE SCALE GENOMIC DNA]</scope>
    <source>
        <strain evidence="5 6">ABR2-5</strain>
    </source>
</reference>
<dbReference type="InterPro" id="IPR014755">
    <property type="entry name" value="Cu-Rt/internalin_Ig-like"/>
</dbReference>
<evidence type="ECO:0000313" key="5">
    <source>
        <dbReference type="EMBL" id="MCV9385979.1"/>
    </source>
</evidence>
<dbReference type="Pfam" id="PF11999">
    <property type="entry name" value="Ice_binding"/>
    <property type="match status" value="1"/>
</dbReference>
<dbReference type="PROSITE" id="PS51257">
    <property type="entry name" value="PROKAR_LIPOPROTEIN"/>
    <property type="match status" value="1"/>
</dbReference>
<dbReference type="Proteomes" id="UP001300692">
    <property type="component" value="Unassembled WGS sequence"/>
</dbReference>
<dbReference type="Pfam" id="PF13205">
    <property type="entry name" value="Big_5"/>
    <property type="match status" value="1"/>
</dbReference>
<feature type="domain" description="SbsA Ig-like" evidence="4">
    <location>
        <begin position="32"/>
        <end position="132"/>
    </location>
</feature>
<evidence type="ECO:0000256" key="1">
    <source>
        <dbReference type="ARBA" id="ARBA00005445"/>
    </source>
</evidence>
<dbReference type="EMBL" id="JAOYOD010000001">
    <property type="protein sequence ID" value="MCV9385979.1"/>
    <property type="molecule type" value="Genomic_DNA"/>
</dbReference>
<organism evidence="5 6">
    <name type="scientific">Reichenbachiella ulvae</name>
    <dbReference type="NCBI Taxonomy" id="2980104"/>
    <lineage>
        <taxon>Bacteria</taxon>
        <taxon>Pseudomonadati</taxon>
        <taxon>Bacteroidota</taxon>
        <taxon>Cytophagia</taxon>
        <taxon>Cytophagales</taxon>
        <taxon>Reichenbachiellaceae</taxon>
        <taxon>Reichenbachiella</taxon>
    </lineage>
</organism>
<dbReference type="Gene3D" id="2.60.40.1220">
    <property type="match status" value="1"/>
</dbReference>
<keyword evidence="2 3" id="KW-0732">Signal</keyword>
<evidence type="ECO:0000256" key="3">
    <source>
        <dbReference type="SAM" id="SignalP"/>
    </source>
</evidence>
<evidence type="ECO:0000313" key="6">
    <source>
        <dbReference type="Proteomes" id="UP001300692"/>
    </source>
</evidence>
<feature type="signal peptide" evidence="3">
    <location>
        <begin position="1"/>
        <end position="23"/>
    </location>
</feature>
<sequence length="358" mass="36741">MNYIKALMVVLLLPLILFTSCESDNDPSPVDGAPNVTSTNPLSNALDVSRSKTVSIVFNEAMDPSSINSTTLTLKQGSTSITGEVAYAGTTATFTPAINLSAAKIYTVTITTGAKNLAGIALTSNTTWNFTTGATAEILVVVNLGSAGDYVILAKTAINNSSTSAIKGNLGLSPAATTFITGLALVDFTGYATSSQVTGNVYAADMADPTPVNLTTAVNNMTTAYNDAAGRPSPDFVELGSGNIGGMTLTSGLYKWSSTVTIPTDLTLTGSATDVWIFQIDGNLTQSAATAITLNGGALAKNIFWQVAGEATFGTTSHFEGVILSMTGITFQTGATMNGSALAQTAVILDSNSITMVE</sequence>
<dbReference type="RefSeq" id="WP_264136764.1">
    <property type="nucleotide sequence ID" value="NZ_JAOYOD010000001.1"/>
</dbReference>
<comment type="caution">
    <text evidence="5">The sequence shown here is derived from an EMBL/GenBank/DDBJ whole genome shotgun (WGS) entry which is preliminary data.</text>
</comment>